<organism evidence="13 14">
    <name type="scientific">Ruminococcus flavefaciens</name>
    <dbReference type="NCBI Taxonomy" id="1265"/>
    <lineage>
        <taxon>Bacteria</taxon>
        <taxon>Bacillati</taxon>
        <taxon>Bacillota</taxon>
        <taxon>Clostridia</taxon>
        <taxon>Eubacteriales</taxon>
        <taxon>Oscillospiraceae</taxon>
        <taxon>Ruminococcus</taxon>
    </lineage>
</organism>
<dbReference type="PIRSF" id="PIRSF000485">
    <property type="entry name" value="Amd_phspho_trans"/>
    <property type="match status" value="1"/>
</dbReference>
<dbReference type="Pfam" id="PF00156">
    <property type="entry name" value="Pribosyltran"/>
    <property type="match status" value="1"/>
</dbReference>
<keyword evidence="3 7" id="KW-0328">Glycosyltransferase</keyword>
<protein>
    <recommendedName>
        <fullName evidence="7">Amidophosphoribosyltransferase</fullName>
        <shortName evidence="7">ATase</shortName>
        <ecNumber evidence="7">2.4.2.14</ecNumber>
    </recommendedName>
    <alternativeName>
        <fullName evidence="7">Glutamine phosphoribosylpyrophosphate amidotransferase</fullName>
        <shortName evidence="7">GPATase</shortName>
    </alternativeName>
</protein>
<comment type="pathway">
    <text evidence="1 7 8">Purine metabolism; IMP biosynthesis via de novo pathway; N(1)-(5-phospho-D-ribosyl)glycinamide from 5-phospho-alpha-D-ribose 1-diphosphate: step 1/2.</text>
</comment>
<evidence type="ECO:0000256" key="5">
    <source>
        <dbReference type="ARBA" id="ARBA00022755"/>
    </source>
</evidence>
<keyword evidence="7" id="KW-0004">4Fe-4S</keyword>
<evidence type="ECO:0000256" key="11">
    <source>
        <dbReference type="PIRSR" id="PIRSR000485-3"/>
    </source>
</evidence>
<dbReference type="GO" id="GO:0051539">
    <property type="term" value="F:4 iron, 4 sulfur cluster binding"/>
    <property type="evidence" value="ECO:0007669"/>
    <property type="project" value="UniProtKB-KW"/>
</dbReference>
<evidence type="ECO:0000259" key="12">
    <source>
        <dbReference type="PROSITE" id="PS51278"/>
    </source>
</evidence>
<gene>
    <name evidence="7" type="primary">purF</name>
    <name evidence="13" type="ORF">SAMN02910280_1841</name>
</gene>
<feature type="active site" description="Nucleophile" evidence="7 9">
    <location>
        <position position="9"/>
    </location>
</feature>
<keyword evidence="7 10" id="KW-0460">Magnesium</keyword>
<dbReference type="GO" id="GO:0000287">
    <property type="term" value="F:magnesium ion binding"/>
    <property type="evidence" value="ECO:0007669"/>
    <property type="project" value="UniProtKB-UniRule"/>
</dbReference>
<evidence type="ECO:0000256" key="7">
    <source>
        <dbReference type="HAMAP-Rule" id="MF_01931"/>
    </source>
</evidence>
<keyword evidence="5 7" id="KW-0658">Purine biosynthesis</keyword>
<dbReference type="InterPro" id="IPR000836">
    <property type="entry name" value="PRTase_dom"/>
</dbReference>
<comment type="function">
    <text evidence="7">Catalyzes the formation of phosphoribosylamine from phosphoribosylpyrophosphate (PRPP) and glutamine.</text>
</comment>
<feature type="binding site" evidence="7 11">
    <location>
        <position position="249"/>
    </location>
    <ligand>
        <name>[4Fe-4S] cluster</name>
        <dbReference type="ChEBI" id="CHEBI:49883"/>
    </ligand>
</feature>
<evidence type="ECO:0000256" key="3">
    <source>
        <dbReference type="ARBA" id="ARBA00022676"/>
    </source>
</evidence>
<dbReference type="AlphaFoldDB" id="A0A1K1NCS8"/>
<dbReference type="EC" id="2.4.2.14" evidence="7"/>
<dbReference type="InterPro" id="IPR017932">
    <property type="entry name" value="GATase_2_dom"/>
</dbReference>
<name>A0A1K1NCS8_RUMFL</name>
<evidence type="ECO:0000256" key="2">
    <source>
        <dbReference type="ARBA" id="ARBA00010138"/>
    </source>
</evidence>
<dbReference type="CDD" id="cd00715">
    <property type="entry name" value="GPATase_N"/>
    <property type="match status" value="1"/>
</dbReference>
<evidence type="ECO:0000256" key="6">
    <source>
        <dbReference type="ARBA" id="ARBA00022962"/>
    </source>
</evidence>
<dbReference type="InterPro" id="IPR005854">
    <property type="entry name" value="PurF"/>
</dbReference>
<accession>A0A1K1NCS8</accession>
<dbReference type="SUPFAM" id="SSF53271">
    <property type="entry name" value="PRTase-like"/>
    <property type="match status" value="1"/>
</dbReference>
<dbReference type="SUPFAM" id="SSF56235">
    <property type="entry name" value="N-terminal nucleophile aminohydrolases (Ntn hydrolases)"/>
    <property type="match status" value="1"/>
</dbReference>
<dbReference type="HAMAP" id="MF_01931">
    <property type="entry name" value="PurF"/>
    <property type="match status" value="1"/>
</dbReference>
<evidence type="ECO:0000313" key="14">
    <source>
        <dbReference type="Proteomes" id="UP000183461"/>
    </source>
</evidence>
<dbReference type="PANTHER" id="PTHR11907">
    <property type="entry name" value="AMIDOPHOSPHORIBOSYLTRANSFERASE"/>
    <property type="match status" value="1"/>
</dbReference>
<dbReference type="PROSITE" id="PS51278">
    <property type="entry name" value="GATASE_TYPE_2"/>
    <property type="match status" value="1"/>
</dbReference>
<dbReference type="EMBL" id="FPIP01000004">
    <property type="protein sequence ID" value="SFW33124.1"/>
    <property type="molecule type" value="Genomic_DNA"/>
</dbReference>
<dbReference type="Proteomes" id="UP000183461">
    <property type="component" value="Unassembled WGS sequence"/>
</dbReference>
<dbReference type="Gene3D" id="3.60.20.10">
    <property type="entry name" value="Glutamine Phosphoribosylpyrophosphate, subunit 1, domain 1"/>
    <property type="match status" value="1"/>
</dbReference>
<dbReference type="GO" id="GO:0006189">
    <property type="term" value="P:'de novo' IMP biosynthetic process"/>
    <property type="evidence" value="ECO:0007669"/>
    <property type="project" value="UniProtKB-UniRule"/>
</dbReference>
<evidence type="ECO:0000256" key="4">
    <source>
        <dbReference type="ARBA" id="ARBA00022679"/>
    </source>
</evidence>
<dbReference type="InterPro" id="IPR029055">
    <property type="entry name" value="Ntn_hydrolases_N"/>
</dbReference>
<keyword evidence="7 11" id="KW-0408">Iron</keyword>
<feature type="binding site" evidence="7 10">
    <location>
        <position position="359"/>
    </location>
    <ligand>
        <name>Mg(2+)</name>
        <dbReference type="ChEBI" id="CHEBI:18420"/>
    </ligand>
</feature>
<evidence type="ECO:0000256" key="10">
    <source>
        <dbReference type="PIRSR" id="PIRSR000485-2"/>
    </source>
</evidence>
<comment type="catalytic activity">
    <reaction evidence="7 8">
        <text>5-phospho-beta-D-ribosylamine + L-glutamate + diphosphate = 5-phospho-alpha-D-ribose 1-diphosphate + L-glutamine + H2O</text>
        <dbReference type="Rhea" id="RHEA:14905"/>
        <dbReference type="ChEBI" id="CHEBI:15377"/>
        <dbReference type="ChEBI" id="CHEBI:29985"/>
        <dbReference type="ChEBI" id="CHEBI:33019"/>
        <dbReference type="ChEBI" id="CHEBI:58017"/>
        <dbReference type="ChEBI" id="CHEBI:58359"/>
        <dbReference type="ChEBI" id="CHEBI:58681"/>
        <dbReference type="EC" id="2.4.2.14"/>
    </reaction>
</comment>
<feature type="binding site" evidence="7 10">
    <location>
        <position position="358"/>
    </location>
    <ligand>
        <name>Mg(2+)</name>
        <dbReference type="ChEBI" id="CHEBI:18420"/>
    </ligand>
</feature>
<evidence type="ECO:0000256" key="1">
    <source>
        <dbReference type="ARBA" id="ARBA00005209"/>
    </source>
</evidence>
<feature type="domain" description="Glutamine amidotransferase type-2" evidence="12">
    <location>
        <begin position="9"/>
        <end position="233"/>
    </location>
</feature>
<dbReference type="GO" id="GO:0009113">
    <property type="term" value="P:purine nucleobase biosynthetic process"/>
    <property type="evidence" value="ECO:0007669"/>
    <property type="project" value="UniProtKB-UniRule"/>
</dbReference>
<comment type="cofactor">
    <cofactor evidence="7 10">
        <name>Mg(2+)</name>
        <dbReference type="ChEBI" id="CHEBI:18420"/>
    </cofactor>
    <text evidence="7 10">Binds 1 Mg(2+) ion per subunit.</text>
</comment>
<feature type="binding site" evidence="7 11">
    <location>
        <position position="449"/>
    </location>
    <ligand>
        <name>[4Fe-4S] cluster</name>
        <dbReference type="ChEBI" id="CHEBI:49883"/>
    </ligand>
</feature>
<dbReference type="UniPathway" id="UPA00074">
    <property type="reaction ID" value="UER00124"/>
</dbReference>
<dbReference type="NCBIfam" id="TIGR01134">
    <property type="entry name" value="purF"/>
    <property type="match status" value="1"/>
</dbReference>
<feature type="binding site" evidence="7 11">
    <location>
        <position position="395"/>
    </location>
    <ligand>
        <name>[4Fe-4S] cluster</name>
        <dbReference type="ChEBI" id="CHEBI:49883"/>
    </ligand>
</feature>
<comment type="cofactor">
    <cofactor evidence="7 11">
        <name>[4Fe-4S] cluster</name>
        <dbReference type="ChEBI" id="CHEBI:49883"/>
    </cofactor>
    <text evidence="7 11">Binds 1 [4Fe-4S] cluster per subunit.</text>
</comment>
<dbReference type="InterPro" id="IPR029057">
    <property type="entry name" value="PRTase-like"/>
</dbReference>
<keyword evidence="4 7" id="KW-0808">Transferase</keyword>
<evidence type="ECO:0000256" key="8">
    <source>
        <dbReference type="PIRNR" id="PIRNR000485"/>
    </source>
</evidence>
<proteinExistence type="inferred from homology"/>
<comment type="similarity">
    <text evidence="2 7 8">In the C-terminal section; belongs to the purine/pyrimidine phosphoribosyltransferase family.</text>
</comment>
<dbReference type="Pfam" id="PF13537">
    <property type="entry name" value="GATase_7"/>
    <property type="match status" value="1"/>
</dbReference>
<keyword evidence="6 7" id="KW-0315">Glutamine amidotransferase</keyword>
<feature type="binding site" evidence="7 11">
    <location>
        <position position="446"/>
    </location>
    <ligand>
        <name>[4Fe-4S] cluster</name>
        <dbReference type="ChEBI" id="CHEBI:49883"/>
    </ligand>
</feature>
<keyword evidence="7 11" id="KW-0411">Iron-sulfur</keyword>
<sequence length="473" mass="51558">MFDTIHEECGVFGIFENKTANVAASVYFGLYALQHRGQESCGITVCDDGVFRHKRADGLVSEVFTREELDKLGSGNMAVGHVRYSTTGGHNHNNIQPLVIRHIKGNMALVHNGNLVNAAELRRSFEMSGAIFHGTSDTEAIAYSIVRERLTTSSTEQAVERAMPFIKGAYSCILMTATKLIAFRDPNGFRPLCIGKTHDGAYVAASESCALETVGAEFIRDVEAGEIVVIDKDGLRSITTNCGNKKHICIFEYIYFARPDSVIEGVSVHHARLKAGELLAKHSPVEADIVIGVPDSGLDAALGYANASGIPYGIGFIKNKYIGRSFIQPDQNQRENAVKIKLNAVRESVEGKRVIMIDDSIVRGTTSARIVRLLREAGAKEVHVRISSPPFLHSCYFGTDIDSEENLIAGKCSSTEEIAEYIGADSLGYLPVECLGDLVDNRFGCCKGCFTGDYPVDTSGAGYKNKFDEKIHK</sequence>
<dbReference type="InterPro" id="IPR035584">
    <property type="entry name" value="PurF_N"/>
</dbReference>
<dbReference type="GO" id="GO:0004044">
    <property type="term" value="F:amidophosphoribosyltransferase activity"/>
    <property type="evidence" value="ECO:0007669"/>
    <property type="project" value="UniProtKB-UniRule"/>
</dbReference>
<evidence type="ECO:0000313" key="13">
    <source>
        <dbReference type="EMBL" id="SFW33124.1"/>
    </source>
</evidence>
<feature type="binding site" evidence="7 10">
    <location>
        <position position="296"/>
    </location>
    <ligand>
        <name>Mg(2+)</name>
        <dbReference type="ChEBI" id="CHEBI:18420"/>
    </ligand>
</feature>
<evidence type="ECO:0000256" key="9">
    <source>
        <dbReference type="PIRSR" id="PIRSR000485-1"/>
    </source>
</evidence>
<reference evidence="13 14" key="1">
    <citation type="submission" date="2016-11" db="EMBL/GenBank/DDBJ databases">
        <authorList>
            <person name="Jaros S."/>
            <person name="Januszkiewicz K."/>
            <person name="Wedrychowicz H."/>
        </authorList>
    </citation>
    <scope>NUCLEOTIDE SEQUENCE [LARGE SCALE GENOMIC DNA]</scope>
    <source>
        <strain evidence="13 14">YL228</strain>
    </source>
</reference>
<dbReference type="CDD" id="cd06223">
    <property type="entry name" value="PRTases_typeI"/>
    <property type="match status" value="1"/>
</dbReference>
<dbReference type="Gene3D" id="3.40.50.2020">
    <property type="match status" value="1"/>
</dbReference>
<keyword evidence="7 10" id="KW-0479">Metal-binding</keyword>
<dbReference type="RefSeq" id="WP_072300127.1">
    <property type="nucleotide sequence ID" value="NZ_FPIP01000004.1"/>
</dbReference>